<keyword evidence="5 7" id="KW-1133">Transmembrane helix</keyword>
<dbReference type="PANTHER" id="PTHR33884">
    <property type="entry name" value="UPF0410 PROTEIN YMGE"/>
    <property type="match status" value="1"/>
</dbReference>
<dbReference type="RefSeq" id="WP_063244494.1">
    <property type="nucleotide sequence ID" value="NZ_LUKF01000017.1"/>
</dbReference>
<comment type="similarity">
    <text evidence="2">Belongs to the UPF0410 family.</text>
</comment>
<dbReference type="EMBL" id="LUKF01000017">
    <property type="protein sequence ID" value="KYG61118.1"/>
    <property type="molecule type" value="Genomic_DNA"/>
</dbReference>
<dbReference type="GO" id="GO:0005886">
    <property type="term" value="C:plasma membrane"/>
    <property type="evidence" value="ECO:0007669"/>
    <property type="project" value="UniProtKB-SubCell"/>
</dbReference>
<sequence length="81" mass="8426">MLSSILLGFAVGIAAKILLPGKAPGGWVITCLLGIAGGAVAHLLGTSAGYYRDYEPLGFAAAIVGAMFILFLYRVLVRRTT</sequence>
<evidence type="ECO:0000313" key="9">
    <source>
        <dbReference type="Proteomes" id="UP000075391"/>
    </source>
</evidence>
<evidence type="ECO:0000256" key="1">
    <source>
        <dbReference type="ARBA" id="ARBA00004651"/>
    </source>
</evidence>
<proteinExistence type="inferred from homology"/>
<keyword evidence="4 7" id="KW-0812">Transmembrane</keyword>
<evidence type="ECO:0000313" key="8">
    <source>
        <dbReference type="EMBL" id="KYG61118.1"/>
    </source>
</evidence>
<dbReference type="OrthoDB" id="5297977at2"/>
<comment type="caution">
    <text evidence="8">The sequence shown here is derived from an EMBL/GenBank/DDBJ whole genome shotgun (WGS) entry which is preliminary data.</text>
</comment>
<evidence type="ECO:0000256" key="2">
    <source>
        <dbReference type="ARBA" id="ARBA00011006"/>
    </source>
</evidence>
<evidence type="ECO:0000256" key="3">
    <source>
        <dbReference type="ARBA" id="ARBA00022475"/>
    </source>
</evidence>
<dbReference type="AlphaFoldDB" id="A0A150WE90"/>
<evidence type="ECO:0000256" key="5">
    <source>
        <dbReference type="ARBA" id="ARBA00022989"/>
    </source>
</evidence>
<evidence type="ECO:0000256" key="6">
    <source>
        <dbReference type="ARBA" id="ARBA00023136"/>
    </source>
</evidence>
<keyword evidence="6 7" id="KW-0472">Membrane</keyword>
<gene>
    <name evidence="8" type="ORF">AZI85_09185</name>
</gene>
<keyword evidence="3" id="KW-1003">Cell membrane</keyword>
<feature type="transmembrane region" description="Helical" evidence="7">
    <location>
        <begin position="57"/>
        <end position="76"/>
    </location>
</feature>
<reference evidence="8 9" key="1">
    <citation type="submission" date="2016-03" db="EMBL/GenBank/DDBJ databases">
        <authorList>
            <person name="Ploux O."/>
        </authorList>
    </citation>
    <scope>NUCLEOTIDE SEQUENCE [LARGE SCALE GENOMIC DNA]</scope>
    <source>
        <strain evidence="8 9">BER2</strain>
    </source>
</reference>
<evidence type="ECO:0000256" key="7">
    <source>
        <dbReference type="SAM" id="Phobius"/>
    </source>
</evidence>
<name>A0A150WE90_BDEBC</name>
<organism evidence="8 9">
    <name type="scientific">Bdellovibrio bacteriovorus</name>
    <dbReference type="NCBI Taxonomy" id="959"/>
    <lineage>
        <taxon>Bacteria</taxon>
        <taxon>Pseudomonadati</taxon>
        <taxon>Bdellovibrionota</taxon>
        <taxon>Bdellovibrionia</taxon>
        <taxon>Bdellovibrionales</taxon>
        <taxon>Pseudobdellovibrionaceae</taxon>
        <taxon>Bdellovibrio</taxon>
    </lineage>
</organism>
<dbReference type="Proteomes" id="UP000075391">
    <property type="component" value="Unassembled WGS sequence"/>
</dbReference>
<protein>
    <submittedName>
        <fullName evidence="8">Transglycosylase</fullName>
    </submittedName>
</protein>
<dbReference type="PANTHER" id="PTHR33884:SF7">
    <property type="entry name" value="BSL8023 PROTEIN"/>
    <property type="match status" value="1"/>
</dbReference>
<dbReference type="InterPro" id="IPR007341">
    <property type="entry name" value="Transgly_assoc"/>
</dbReference>
<accession>A0A150WE90</accession>
<comment type="subcellular location">
    <subcellularLocation>
        <location evidence="1">Cell membrane</location>
        <topology evidence="1">Multi-pass membrane protein</topology>
    </subcellularLocation>
</comment>
<evidence type="ECO:0000256" key="4">
    <source>
        <dbReference type="ARBA" id="ARBA00022692"/>
    </source>
</evidence>
<feature type="transmembrane region" description="Helical" evidence="7">
    <location>
        <begin position="25"/>
        <end position="45"/>
    </location>
</feature>
<dbReference type="Pfam" id="PF04226">
    <property type="entry name" value="Transgly_assoc"/>
    <property type="match status" value="1"/>
</dbReference>